<reference evidence="1" key="1">
    <citation type="journal article" date="2023" name="Mol. Phylogenet. Evol.">
        <title>Genome-scale phylogeny and comparative genomics of the fungal order Sordariales.</title>
        <authorList>
            <person name="Hensen N."/>
            <person name="Bonometti L."/>
            <person name="Westerberg I."/>
            <person name="Brannstrom I.O."/>
            <person name="Guillou S."/>
            <person name="Cros-Aarteil S."/>
            <person name="Calhoun S."/>
            <person name="Haridas S."/>
            <person name="Kuo A."/>
            <person name="Mondo S."/>
            <person name="Pangilinan J."/>
            <person name="Riley R."/>
            <person name="LaButti K."/>
            <person name="Andreopoulos B."/>
            <person name="Lipzen A."/>
            <person name="Chen C."/>
            <person name="Yan M."/>
            <person name="Daum C."/>
            <person name="Ng V."/>
            <person name="Clum A."/>
            <person name="Steindorff A."/>
            <person name="Ohm R.A."/>
            <person name="Martin F."/>
            <person name="Silar P."/>
            <person name="Natvig D.O."/>
            <person name="Lalanne C."/>
            <person name="Gautier V."/>
            <person name="Ament-Velasquez S.L."/>
            <person name="Kruys A."/>
            <person name="Hutchinson M.I."/>
            <person name="Powell A.J."/>
            <person name="Barry K."/>
            <person name="Miller A.N."/>
            <person name="Grigoriev I.V."/>
            <person name="Debuchy R."/>
            <person name="Gladieux P."/>
            <person name="Hiltunen Thoren M."/>
            <person name="Johannesson H."/>
        </authorList>
    </citation>
    <scope>NUCLEOTIDE SEQUENCE</scope>
    <source>
        <strain evidence="1">CBS 314.62</strain>
    </source>
</reference>
<reference evidence="1" key="2">
    <citation type="submission" date="2023-06" db="EMBL/GenBank/DDBJ databases">
        <authorList>
            <consortium name="Lawrence Berkeley National Laboratory"/>
            <person name="Haridas S."/>
            <person name="Hensen N."/>
            <person name="Bonometti L."/>
            <person name="Westerberg I."/>
            <person name="Brannstrom I.O."/>
            <person name="Guillou S."/>
            <person name="Cros-Aarteil S."/>
            <person name="Calhoun S."/>
            <person name="Kuo A."/>
            <person name="Mondo S."/>
            <person name="Pangilinan J."/>
            <person name="Riley R."/>
            <person name="Labutti K."/>
            <person name="Andreopoulos B."/>
            <person name="Lipzen A."/>
            <person name="Chen C."/>
            <person name="Yanf M."/>
            <person name="Daum C."/>
            <person name="Ng V."/>
            <person name="Clum A."/>
            <person name="Steindorff A."/>
            <person name="Ohm R."/>
            <person name="Martin F."/>
            <person name="Silar P."/>
            <person name="Natvig D."/>
            <person name="Lalanne C."/>
            <person name="Gautier V."/>
            <person name="Ament-Velasquez S.L."/>
            <person name="Kruys A."/>
            <person name="Hutchinson M.I."/>
            <person name="Powell A.J."/>
            <person name="Barry K."/>
            <person name="Miller A.N."/>
            <person name="Grigoriev I.V."/>
            <person name="Debuchy R."/>
            <person name="Gladieux P."/>
            <person name="Thoren M.H."/>
            <person name="Johannesson H."/>
        </authorList>
    </citation>
    <scope>NUCLEOTIDE SEQUENCE</scope>
    <source>
        <strain evidence="1">CBS 314.62</strain>
    </source>
</reference>
<accession>A0AAE0X1J9</accession>
<keyword evidence="2" id="KW-1185">Reference proteome</keyword>
<evidence type="ECO:0000313" key="1">
    <source>
        <dbReference type="EMBL" id="KAK3682855.1"/>
    </source>
</evidence>
<organism evidence="1 2">
    <name type="scientific">Podospora appendiculata</name>
    <dbReference type="NCBI Taxonomy" id="314037"/>
    <lineage>
        <taxon>Eukaryota</taxon>
        <taxon>Fungi</taxon>
        <taxon>Dikarya</taxon>
        <taxon>Ascomycota</taxon>
        <taxon>Pezizomycotina</taxon>
        <taxon>Sordariomycetes</taxon>
        <taxon>Sordariomycetidae</taxon>
        <taxon>Sordariales</taxon>
        <taxon>Podosporaceae</taxon>
        <taxon>Podospora</taxon>
    </lineage>
</organism>
<sequence length="122" mass="14451">MATLWSRKDLPSTDDLTAQIFEDMRDLSFDPLNDCPEVVEKTKRERERVFQAWNRFALELLRLQDPDEVWIDLCKGCKKVEDHVRVFIMYYVRYGEVRRLFLGPEDMKWSESSNSSVSVLGL</sequence>
<dbReference type="Proteomes" id="UP001270362">
    <property type="component" value="Unassembled WGS sequence"/>
</dbReference>
<proteinExistence type="predicted"/>
<dbReference type="AlphaFoldDB" id="A0AAE0X1J9"/>
<comment type="caution">
    <text evidence="1">The sequence shown here is derived from an EMBL/GenBank/DDBJ whole genome shotgun (WGS) entry which is preliminary data.</text>
</comment>
<name>A0AAE0X1J9_9PEZI</name>
<gene>
    <name evidence="1" type="ORF">B0T22DRAFT_295796</name>
</gene>
<dbReference type="EMBL" id="JAULSO010000005">
    <property type="protein sequence ID" value="KAK3682855.1"/>
    <property type="molecule type" value="Genomic_DNA"/>
</dbReference>
<evidence type="ECO:0000313" key="2">
    <source>
        <dbReference type="Proteomes" id="UP001270362"/>
    </source>
</evidence>
<protein>
    <submittedName>
        <fullName evidence="1">Uncharacterized protein</fullName>
    </submittedName>
</protein>